<proteinExistence type="predicted"/>
<reference evidence="1 2" key="1">
    <citation type="submission" date="2019-01" db="EMBL/GenBank/DDBJ databases">
        <title>Filimonas sp. strain TTM-71.</title>
        <authorList>
            <person name="Chen W.-M."/>
        </authorList>
    </citation>
    <scope>NUCLEOTIDE SEQUENCE [LARGE SCALE GENOMIC DNA]</scope>
    <source>
        <strain evidence="1 2">TTM-71</strain>
    </source>
</reference>
<accession>A0A4Q1D9C0</accession>
<dbReference type="OrthoDB" id="580775at2"/>
<dbReference type="Gene3D" id="3.40.50.12780">
    <property type="entry name" value="N-terminal domain of ligase-like"/>
    <property type="match status" value="1"/>
</dbReference>
<evidence type="ECO:0000313" key="2">
    <source>
        <dbReference type="Proteomes" id="UP000290545"/>
    </source>
</evidence>
<dbReference type="PANTHER" id="PTHR43845">
    <property type="entry name" value="BLR5969 PROTEIN"/>
    <property type="match status" value="1"/>
</dbReference>
<organism evidence="1 2">
    <name type="scientific">Filimonas effusa</name>
    <dbReference type="NCBI Taxonomy" id="2508721"/>
    <lineage>
        <taxon>Bacteria</taxon>
        <taxon>Pseudomonadati</taxon>
        <taxon>Bacteroidota</taxon>
        <taxon>Chitinophagia</taxon>
        <taxon>Chitinophagales</taxon>
        <taxon>Chitinophagaceae</taxon>
        <taxon>Filimonas</taxon>
    </lineage>
</organism>
<protein>
    <recommendedName>
        <fullName evidence="3">Phenylacetate--CoA ligase family protein</fullName>
    </recommendedName>
</protein>
<dbReference type="RefSeq" id="WP_129001723.1">
    <property type="nucleotide sequence ID" value="NZ_SDHZ01000001.1"/>
</dbReference>
<dbReference type="SUPFAM" id="SSF56801">
    <property type="entry name" value="Acetyl-CoA synthetase-like"/>
    <property type="match status" value="1"/>
</dbReference>
<name>A0A4Q1D9C0_9BACT</name>
<sequence>MKPKKTGNRSIKEWVNKLIPDAEWKPRSIDEVIQLPSFYSKLKECAKGLNVEYSAVDIEVQNALTFRRLQQLTNILLLNPLWKGYIAKTGLNAAPKNLEEWQQLPISDKKALSTFFMGARPGMVVPLHQGGFEIVASGGTTGGGLSETVYSLHELQDTYEIAGEFIGKHMLHKYLAGKQPKWVATTLADYQMWSSGTMVGGVLQKIPGINYIGAGPLNKDVYQHMMSYEGPKAIMGISQGIALLSELGIGMPEEARKSLKVAMYGSGLLTHLQQKALKDLYPNLAILSYFAATQAEAIGLQLNHELPGLAAVPGLHFIEIVDENGKWVAEGEEGELVVTRLHANEVPVIRYKVGDRVIRRSDIVTDALKTFQFEFSGRSGDMIHLGDTQYFAPLAYEGVAAALKEKTIVDLKELAQEIQFVNYRKDSRLALLATVDDPAKYTGKLAAALSDAALQELFCNAFASSLSLFNKLEANTSSIKNTKYQFQLRFIAKDSEELHKTNVGKVPLIRDIFK</sequence>
<dbReference type="PANTHER" id="PTHR43845:SF1">
    <property type="entry name" value="BLR5969 PROTEIN"/>
    <property type="match status" value="1"/>
</dbReference>
<gene>
    <name evidence="1" type="ORF">ESB13_03945</name>
</gene>
<dbReference type="EMBL" id="SDHZ01000001">
    <property type="protein sequence ID" value="RXK85972.1"/>
    <property type="molecule type" value="Genomic_DNA"/>
</dbReference>
<evidence type="ECO:0008006" key="3">
    <source>
        <dbReference type="Google" id="ProtNLM"/>
    </source>
</evidence>
<dbReference type="InterPro" id="IPR042099">
    <property type="entry name" value="ANL_N_sf"/>
</dbReference>
<keyword evidence="2" id="KW-1185">Reference proteome</keyword>
<evidence type="ECO:0000313" key="1">
    <source>
        <dbReference type="EMBL" id="RXK85972.1"/>
    </source>
</evidence>
<dbReference type="AlphaFoldDB" id="A0A4Q1D9C0"/>
<comment type="caution">
    <text evidence="1">The sequence shown here is derived from an EMBL/GenBank/DDBJ whole genome shotgun (WGS) entry which is preliminary data.</text>
</comment>
<dbReference type="Proteomes" id="UP000290545">
    <property type="component" value="Unassembled WGS sequence"/>
</dbReference>